<dbReference type="InterPro" id="IPR047867">
    <property type="entry name" value="Ribosomal_uL22_bac/org-type"/>
</dbReference>
<comment type="subunit">
    <text evidence="7 9">Part of the 50S ribosomal subunit.</text>
</comment>
<keyword evidence="5 7" id="KW-0687">Ribonucleoprotein</keyword>
<dbReference type="SUPFAM" id="SSF54843">
    <property type="entry name" value="Ribosomal protein L22"/>
    <property type="match status" value="1"/>
</dbReference>
<dbReference type="NCBIfam" id="TIGR01044">
    <property type="entry name" value="rplV_bact"/>
    <property type="match status" value="1"/>
</dbReference>
<comment type="similarity">
    <text evidence="1 7 8">Belongs to the universal ribosomal protein uL22 family.</text>
</comment>
<protein>
    <recommendedName>
        <fullName evidence="6 7">Large ribosomal subunit protein uL22</fullName>
    </recommendedName>
</protein>
<evidence type="ECO:0000256" key="2">
    <source>
        <dbReference type="ARBA" id="ARBA00022730"/>
    </source>
</evidence>
<dbReference type="GO" id="GO:0003735">
    <property type="term" value="F:structural constituent of ribosome"/>
    <property type="evidence" value="ECO:0007669"/>
    <property type="project" value="InterPro"/>
</dbReference>
<organism evidence="11 12">
    <name type="scientific">Natronogracilivirga saccharolytica</name>
    <dbReference type="NCBI Taxonomy" id="2812953"/>
    <lineage>
        <taxon>Bacteria</taxon>
        <taxon>Pseudomonadati</taxon>
        <taxon>Balneolota</taxon>
        <taxon>Balneolia</taxon>
        <taxon>Balneolales</taxon>
        <taxon>Cyclonatronaceae</taxon>
        <taxon>Natronogracilivirga</taxon>
    </lineage>
</organism>
<evidence type="ECO:0000256" key="6">
    <source>
        <dbReference type="ARBA" id="ARBA00035207"/>
    </source>
</evidence>
<dbReference type="EMBL" id="JAFIDN010000003">
    <property type="protein sequence ID" value="MBP3192262.1"/>
    <property type="molecule type" value="Genomic_DNA"/>
</dbReference>
<keyword evidence="3 7" id="KW-0694">RNA-binding</keyword>
<accession>A0A8J7RJA3</accession>
<dbReference type="InterPro" id="IPR036394">
    <property type="entry name" value="Ribosomal_uL22_sf"/>
</dbReference>
<comment type="caution">
    <text evidence="11">The sequence shown here is derived from an EMBL/GenBank/DDBJ whole genome shotgun (WGS) entry which is preliminary data.</text>
</comment>
<dbReference type="GO" id="GO:0006412">
    <property type="term" value="P:translation"/>
    <property type="evidence" value="ECO:0007669"/>
    <property type="project" value="UniProtKB-UniRule"/>
</dbReference>
<evidence type="ECO:0000256" key="10">
    <source>
        <dbReference type="RuleBase" id="RU004008"/>
    </source>
</evidence>
<reference evidence="11" key="1">
    <citation type="submission" date="2021-02" db="EMBL/GenBank/DDBJ databases">
        <title>Natronogracilivirga saccharolytica gen. nov. sp. nov. a new anaerobic, haloalkiliphilic carbohydrate-fermenting bacterium from soda lake and proposing of Cyclonatronumiaceae fam. nov. in the phylum Balneolaeota.</title>
        <authorList>
            <person name="Zhilina T.N."/>
            <person name="Sorokin D.Y."/>
            <person name="Zavarzina D.G."/>
            <person name="Toshchakov S.V."/>
            <person name="Kublanov I.V."/>
        </authorList>
    </citation>
    <scope>NUCLEOTIDE SEQUENCE</scope>
    <source>
        <strain evidence="11">Z-1702</strain>
    </source>
</reference>
<evidence type="ECO:0000313" key="12">
    <source>
        <dbReference type="Proteomes" id="UP000673975"/>
    </source>
</evidence>
<evidence type="ECO:0000313" key="11">
    <source>
        <dbReference type="EMBL" id="MBP3192262.1"/>
    </source>
</evidence>
<comment type="function">
    <text evidence="7 10">This protein binds specifically to 23S rRNA; its binding is stimulated by other ribosomal proteins, e.g., L4, L17, and L20. It is important during the early stages of 50S assembly. It makes multiple contacts with different domains of the 23S rRNA in the assembled 50S subunit and ribosome.</text>
</comment>
<dbReference type="AlphaFoldDB" id="A0A8J7RJA3"/>
<dbReference type="Gene3D" id="3.90.470.10">
    <property type="entry name" value="Ribosomal protein L22/L17"/>
    <property type="match status" value="1"/>
</dbReference>
<dbReference type="GO" id="GO:0022625">
    <property type="term" value="C:cytosolic large ribosomal subunit"/>
    <property type="evidence" value="ECO:0007669"/>
    <property type="project" value="TreeGrafter"/>
</dbReference>
<gene>
    <name evidence="7 11" type="primary">rplV</name>
    <name evidence="11" type="ORF">NATSA_06280</name>
</gene>
<dbReference type="InterPro" id="IPR005727">
    <property type="entry name" value="Ribosomal_uL22_bac/chlpt-type"/>
</dbReference>
<dbReference type="Proteomes" id="UP000673975">
    <property type="component" value="Unassembled WGS sequence"/>
</dbReference>
<evidence type="ECO:0000256" key="5">
    <source>
        <dbReference type="ARBA" id="ARBA00023274"/>
    </source>
</evidence>
<evidence type="ECO:0000256" key="7">
    <source>
        <dbReference type="HAMAP-Rule" id="MF_01331"/>
    </source>
</evidence>
<dbReference type="InterPro" id="IPR001063">
    <property type="entry name" value="Ribosomal_uL22"/>
</dbReference>
<keyword evidence="2 7" id="KW-0699">rRNA-binding</keyword>
<keyword evidence="12" id="KW-1185">Reference proteome</keyword>
<evidence type="ECO:0000256" key="8">
    <source>
        <dbReference type="RuleBase" id="RU004005"/>
    </source>
</evidence>
<comment type="function">
    <text evidence="7">The globular domain of the protein is located near the polypeptide exit tunnel on the outside of the subunit, while an extended beta-hairpin is found that lines the wall of the exit tunnel in the center of the 70S ribosome.</text>
</comment>
<dbReference type="Pfam" id="PF00237">
    <property type="entry name" value="Ribosomal_L22"/>
    <property type="match status" value="1"/>
</dbReference>
<evidence type="ECO:0000256" key="3">
    <source>
        <dbReference type="ARBA" id="ARBA00022884"/>
    </source>
</evidence>
<sequence>MEDTVTYESRAVQRFIRISPRKVRLVADLVRGEQVDKAVTRLQFVNKKASEVVSKVIRSAAANLRDRFEDEPLDNEELVVREIYVDEGPTLKRIQPAPMGRAHPIKKRTSHITVVVTKKDVELEDENQVNEE</sequence>
<proteinExistence type="inferred from homology"/>
<dbReference type="PANTHER" id="PTHR13501:SF8">
    <property type="entry name" value="LARGE RIBOSOMAL SUBUNIT PROTEIN UL22M"/>
    <property type="match status" value="1"/>
</dbReference>
<evidence type="ECO:0000256" key="9">
    <source>
        <dbReference type="RuleBase" id="RU004006"/>
    </source>
</evidence>
<dbReference type="GO" id="GO:0019843">
    <property type="term" value="F:rRNA binding"/>
    <property type="evidence" value="ECO:0007669"/>
    <property type="project" value="UniProtKB-UniRule"/>
</dbReference>
<dbReference type="HAMAP" id="MF_01331_B">
    <property type="entry name" value="Ribosomal_uL22_B"/>
    <property type="match status" value="1"/>
</dbReference>
<name>A0A8J7RJA3_9BACT</name>
<evidence type="ECO:0000256" key="4">
    <source>
        <dbReference type="ARBA" id="ARBA00022980"/>
    </source>
</evidence>
<keyword evidence="4 7" id="KW-0689">Ribosomal protein</keyword>
<dbReference type="RefSeq" id="WP_210511151.1">
    <property type="nucleotide sequence ID" value="NZ_JAFIDN010000003.1"/>
</dbReference>
<dbReference type="PANTHER" id="PTHR13501">
    <property type="entry name" value="CHLOROPLAST 50S RIBOSOMAL PROTEIN L22-RELATED"/>
    <property type="match status" value="1"/>
</dbReference>
<evidence type="ECO:0000256" key="1">
    <source>
        <dbReference type="ARBA" id="ARBA00009451"/>
    </source>
</evidence>
<dbReference type="CDD" id="cd00336">
    <property type="entry name" value="Ribosomal_L22"/>
    <property type="match status" value="1"/>
</dbReference>